<accession>A0A1R2AV36</accession>
<feature type="domain" description="RING-type" evidence="3">
    <location>
        <begin position="294"/>
        <end position="336"/>
    </location>
</feature>
<evidence type="ECO:0000259" key="3">
    <source>
        <dbReference type="PROSITE" id="PS50089"/>
    </source>
</evidence>
<keyword evidence="1" id="KW-0863">Zinc-finger</keyword>
<dbReference type="Pfam" id="PF02845">
    <property type="entry name" value="CUE"/>
    <property type="match status" value="1"/>
</dbReference>
<dbReference type="SUPFAM" id="SSF57850">
    <property type="entry name" value="RING/U-box"/>
    <property type="match status" value="1"/>
</dbReference>
<dbReference type="InterPro" id="IPR013083">
    <property type="entry name" value="Znf_RING/FYVE/PHD"/>
</dbReference>
<dbReference type="PROSITE" id="PS51140">
    <property type="entry name" value="CUE"/>
    <property type="match status" value="1"/>
</dbReference>
<dbReference type="PROSITE" id="PS50089">
    <property type="entry name" value="ZF_RING_2"/>
    <property type="match status" value="1"/>
</dbReference>
<keyword evidence="2" id="KW-0812">Transmembrane</keyword>
<keyword evidence="2" id="KW-0472">Membrane</keyword>
<protein>
    <recommendedName>
        <fullName evidence="7">RING-type domain-containing protein</fullName>
    </recommendedName>
</protein>
<organism evidence="5 6">
    <name type="scientific">Stentor coeruleus</name>
    <dbReference type="NCBI Taxonomy" id="5963"/>
    <lineage>
        <taxon>Eukaryota</taxon>
        <taxon>Sar</taxon>
        <taxon>Alveolata</taxon>
        <taxon>Ciliophora</taxon>
        <taxon>Postciliodesmatophora</taxon>
        <taxon>Heterotrichea</taxon>
        <taxon>Heterotrichida</taxon>
        <taxon>Stentoridae</taxon>
        <taxon>Stentor</taxon>
    </lineage>
</organism>
<proteinExistence type="predicted"/>
<dbReference type="OrthoDB" id="321871at2759"/>
<feature type="transmembrane region" description="Helical" evidence="2">
    <location>
        <begin position="155"/>
        <end position="171"/>
    </location>
</feature>
<name>A0A1R2AV36_9CILI</name>
<feature type="domain" description="CUE" evidence="4">
    <location>
        <begin position="365"/>
        <end position="405"/>
    </location>
</feature>
<feature type="transmembrane region" description="Helical" evidence="2">
    <location>
        <begin position="117"/>
        <end position="134"/>
    </location>
</feature>
<dbReference type="GO" id="GO:0008270">
    <property type="term" value="F:zinc ion binding"/>
    <property type="evidence" value="ECO:0007669"/>
    <property type="project" value="UniProtKB-KW"/>
</dbReference>
<dbReference type="SMART" id="SM00184">
    <property type="entry name" value="RING"/>
    <property type="match status" value="1"/>
</dbReference>
<dbReference type="Gene3D" id="3.30.40.10">
    <property type="entry name" value="Zinc/RING finger domain, C3HC4 (zinc finger)"/>
    <property type="match status" value="1"/>
</dbReference>
<evidence type="ECO:0000313" key="5">
    <source>
        <dbReference type="EMBL" id="OMJ68383.1"/>
    </source>
</evidence>
<keyword evidence="1" id="KW-0862">Zinc</keyword>
<gene>
    <name evidence="5" type="ORF">SteCoe_34186</name>
</gene>
<reference evidence="5 6" key="1">
    <citation type="submission" date="2016-11" db="EMBL/GenBank/DDBJ databases">
        <title>The macronuclear genome of Stentor coeruleus: a giant cell with tiny introns.</title>
        <authorList>
            <person name="Slabodnick M."/>
            <person name="Ruby J.G."/>
            <person name="Reiff S.B."/>
            <person name="Swart E.C."/>
            <person name="Gosai S."/>
            <person name="Prabakaran S."/>
            <person name="Witkowska E."/>
            <person name="Larue G.E."/>
            <person name="Fisher S."/>
            <person name="Freeman R.M."/>
            <person name="Gunawardena J."/>
            <person name="Chu W."/>
            <person name="Stover N.A."/>
            <person name="Gregory B.D."/>
            <person name="Nowacki M."/>
            <person name="Derisi J."/>
            <person name="Roy S.W."/>
            <person name="Marshall W.F."/>
            <person name="Sood P."/>
        </authorList>
    </citation>
    <scope>NUCLEOTIDE SEQUENCE [LARGE SCALE GENOMIC DNA]</scope>
    <source>
        <strain evidence="5">WM001</strain>
    </source>
</reference>
<dbReference type="InterPro" id="IPR001841">
    <property type="entry name" value="Znf_RING"/>
</dbReference>
<evidence type="ECO:0000256" key="1">
    <source>
        <dbReference type="PROSITE-ProRule" id="PRU00175"/>
    </source>
</evidence>
<evidence type="ECO:0000256" key="2">
    <source>
        <dbReference type="SAM" id="Phobius"/>
    </source>
</evidence>
<dbReference type="Proteomes" id="UP000187209">
    <property type="component" value="Unassembled WGS sequence"/>
</dbReference>
<dbReference type="AlphaFoldDB" id="A0A1R2AV36"/>
<keyword evidence="2" id="KW-1133">Transmembrane helix</keyword>
<keyword evidence="1" id="KW-0479">Metal-binding</keyword>
<comment type="caution">
    <text evidence="5">The sequence shown here is derived from an EMBL/GenBank/DDBJ whole genome shotgun (WGS) entry which is preliminary data.</text>
</comment>
<feature type="transmembrane region" description="Helical" evidence="2">
    <location>
        <begin position="56"/>
        <end position="77"/>
    </location>
</feature>
<evidence type="ECO:0008006" key="7">
    <source>
        <dbReference type="Google" id="ProtNLM"/>
    </source>
</evidence>
<evidence type="ECO:0000259" key="4">
    <source>
        <dbReference type="PROSITE" id="PS51140"/>
    </source>
</evidence>
<sequence>MQYLNNAINLPKFFTGLCLCNLTVWLLAILPNIYFKGLFYTLISLRSSPRCFELCILLFASIADFILFGMHKLYFYYLGLLAASERSLIFDNFINDNSPLMLIIIILGEKNQNSVETTIWAIVFMVFACMRAFCRIIITRLQDNKLRNLEEINKIICFMNIAFVFCTIMIFKKASIGHLVILIFESVFIFKDTSLAYYQLSMTKIIPGSTELFLQIMESLFKIIQWAQFVVVYGELFTAGPVEFLVMIKINGYFYVLMTQTKQYLTYKNSIEQFMMKYSELSAAELSTLGEEKCCVCLDLLNTDRSCKITCGHILHIECIYKWMLRNTDRICPICKQMFLQPNNDRDSVNWYLWLMRLLNLENRITEDDIGRLREMFPNLSEQEVIREIERTGSVQNAIESLLGD</sequence>
<dbReference type="InterPro" id="IPR003892">
    <property type="entry name" value="CUE"/>
</dbReference>
<dbReference type="EMBL" id="MPUH01001339">
    <property type="protein sequence ID" value="OMJ68383.1"/>
    <property type="molecule type" value="Genomic_DNA"/>
</dbReference>
<dbReference type="GO" id="GO:0043130">
    <property type="term" value="F:ubiquitin binding"/>
    <property type="evidence" value="ECO:0007669"/>
    <property type="project" value="InterPro"/>
</dbReference>
<dbReference type="Pfam" id="PF13639">
    <property type="entry name" value="zf-RING_2"/>
    <property type="match status" value="1"/>
</dbReference>
<keyword evidence="6" id="KW-1185">Reference proteome</keyword>
<feature type="transmembrane region" description="Helical" evidence="2">
    <location>
        <begin position="177"/>
        <end position="200"/>
    </location>
</feature>
<evidence type="ECO:0000313" key="6">
    <source>
        <dbReference type="Proteomes" id="UP000187209"/>
    </source>
</evidence>
<feature type="transmembrane region" description="Helical" evidence="2">
    <location>
        <begin position="13"/>
        <end position="35"/>
    </location>
</feature>